<dbReference type="EMBL" id="MOOE01000001">
    <property type="protein sequence ID" value="KAK1539519.1"/>
    <property type="molecule type" value="Genomic_DNA"/>
</dbReference>
<keyword evidence="3" id="KW-1185">Reference proteome</keyword>
<accession>A0AAI9ZAD2</accession>
<dbReference type="RefSeq" id="XP_060320467.1">
    <property type="nucleotide sequence ID" value="XM_060449029.1"/>
</dbReference>
<evidence type="ECO:0000313" key="3">
    <source>
        <dbReference type="Proteomes" id="UP001240678"/>
    </source>
</evidence>
<organism evidence="2 3">
    <name type="scientific">Colletotrichum costaricense</name>
    <dbReference type="NCBI Taxonomy" id="1209916"/>
    <lineage>
        <taxon>Eukaryota</taxon>
        <taxon>Fungi</taxon>
        <taxon>Dikarya</taxon>
        <taxon>Ascomycota</taxon>
        <taxon>Pezizomycotina</taxon>
        <taxon>Sordariomycetes</taxon>
        <taxon>Hypocreomycetidae</taxon>
        <taxon>Glomerellales</taxon>
        <taxon>Glomerellaceae</taxon>
        <taxon>Colletotrichum</taxon>
        <taxon>Colletotrichum acutatum species complex</taxon>
    </lineage>
</organism>
<feature type="region of interest" description="Disordered" evidence="1">
    <location>
        <begin position="168"/>
        <end position="191"/>
    </location>
</feature>
<sequence>MPLCPSRWRLSRLAAGWLECYGQEVWKPCGCRERDAVTRCSALPLGSGIQRRPWQASQRMRGRGPTWELAHVLVQRQALSVHLNQQEWNSFSPKDGLQDIKCKSNKSVTRSAPLYCRILKLCTPRDADADADAVGNPNLEAHVVGRGYRIGRIRGGFFRRRRATILARSADQSGQRRHGCRDKPAPTATEKGCISQASPQLFNMMLHAVWKARPAKRQAQKAFRASDIERRQRKIFGTLRLIPYVRVARSFGGFISAETGHRAADWMPGRKRVTAGV</sequence>
<name>A0AAI9ZAD2_9PEZI</name>
<dbReference type="GeneID" id="85332576"/>
<protein>
    <submittedName>
        <fullName evidence="2">Uncharacterized protein</fullName>
    </submittedName>
</protein>
<gene>
    <name evidence="2" type="ORF">CCOS01_00833</name>
</gene>
<proteinExistence type="predicted"/>
<dbReference type="Proteomes" id="UP001240678">
    <property type="component" value="Unassembled WGS sequence"/>
</dbReference>
<evidence type="ECO:0000313" key="2">
    <source>
        <dbReference type="EMBL" id="KAK1539519.1"/>
    </source>
</evidence>
<comment type="caution">
    <text evidence="2">The sequence shown here is derived from an EMBL/GenBank/DDBJ whole genome shotgun (WGS) entry which is preliminary data.</text>
</comment>
<evidence type="ECO:0000256" key="1">
    <source>
        <dbReference type="SAM" id="MobiDB-lite"/>
    </source>
</evidence>
<reference evidence="2 3" key="1">
    <citation type="submission" date="2016-10" db="EMBL/GenBank/DDBJ databases">
        <title>The genome sequence of Colletotrichum fioriniae PJ7.</title>
        <authorList>
            <person name="Baroncelli R."/>
        </authorList>
    </citation>
    <scope>NUCLEOTIDE SEQUENCE [LARGE SCALE GENOMIC DNA]</scope>
    <source>
        <strain evidence="2 3">IMI 309622</strain>
    </source>
</reference>
<dbReference type="AlphaFoldDB" id="A0AAI9ZAD2"/>